<comment type="caution">
    <text evidence="1">The sequence shown here is derived from an EMBL/GenBank/DDBJ whole genome shotgun (WGS) entry which is preliminary data.</text>
</comment>
<dbReference type="Proteomes" id="UP000439903">
    <property type="component" value="Unassembled WGS sequence"/>
</dbReference>
<dbReference type="SUPFAM" id="SSF52047">
    <property type="entry name" value="RNI-like"/>
    <property type="match status" value="1"/>
</dbReference>
<organism evidence="1 2">
    <name type="scientific">Gigaspora margarita</name>
    <dbReference type="NCBI Taxonomy" id="4874"/>
    <lineage>
        <taxon>Eukaryota</taxon>
        <taxon>Fungi</taxon>
        <taxon>Fungi incertae sedis</taxon>
        <taxon>Mucoromycota</taxon>
        <taxon>Glomeromycotina</taxon>
        <taxon>Glomeromycetes</taxon>
        <taxon>Diversisporales</taxon>
        <taxon>Gigasporaceae</taxon>
        <taxon>Gigaspora</taxon>
    </lineage>
</organism>
<reference evidence="1 2" key="1">
    <citation type="journal article" date="2019" name="Environ. Microbiol.">
        <title>At the nexus of three kingdoms: the genome of the mycorrhizal fungus Gigaspora margarita provides insights into plant, endobacterial and fungal interactions.</title>
        <authorList>
            <person name="Venice F."/>
            <person name="Ghignone S."/>
            <person name="Salvioli di Fossalunga A."/>
            <person name="Amselem J."/>
            <person name="Novero M."/>
            <person name="Xianan X."/>
            <person name="Sedzielewska Toro K."/>
            <person name="Morin E."/>
            <person name="Lipzen A."/>
            <person name="Grigoriev I.V."/>
            <person name="Henrissat B."/>
            <person name="Martin F.M."/>
            <person name="Bonfante P."/>
        </authorList>
    </citation>
    <scope>NUCLEOTIDE SEQUENCE [LARGE SCALE GENOMIC DNA]</scope>
    <source>
        <strain evidence="1 2">BEG34</strain>
    </source>
</reference>
<protein>
    <submittedName>
        <fullName evidence="1">Uncharacterized protein</fullName>
    </submittedName>
</protein>
<evidence type="ECO:0000313" key="2">
    <source>
        <dbReference type="Proteomes" id="UP000439903"/>
    </source>
</evidence>
<gene>
    <name evidence="1" type="ORF">F8M41_020121</name>
</gene>
<dbReference type="AlphaFoldDB" id="A0A8H4AIW4"/>
<keyword evidence="2" id="KW-1185">Reference proteome</keyword>
<dbReference type="OrthoDB" id="2788229at2759"/>
<proteinExistence type="predicted"/>
<dbReference type="EMBL" id="WTPW01000543">
    <property type="protein sequence ID" value="KAF0501156.1"/>
    <property type="molecule type" value="Genomic_DNA"/>
</dbReference>
<dbReference type="InterPro" id="IPR032675">
    <property type="entry name" value="LRR_dom_sf"/>
</dbReference>
<accession>A0A8H4AIW4</accession>
<dbReference type="Gene3D" id="3.80.10.10">
    <property type="entry name" value="Ribonuclease Inhibitor"/>
    <property type="match status" value="1"/>
</dbReference>
<evidence type="ECO:0000313" key="1">
    <source>
        <dbReference type="EMBL" id="KAF0501156.1"/>
    </source>
</evidence>
<sequence length="434" mass="50435">MASKIFTGDMPELMENIFNNLNNEIYSLHSCALKVREWINLKLVEPILYSDASINIVINLLFKLFIESGATLNKLFVNNFFECFKFNSEIFCSLEQNEQFLSRLQHLYLIDVLFCSESAITFLKTLAKYATKISTLGFDQFEYYGCDDELHLIHAFINLIKSQEQLKLFSLTCAEYITGFYGIISALESQKNTLQEVILSNCCFTEDDVLKNCKNLETLRISFCDYDIPLGILNHKINTLEIVNYPLNANKIELILKKYSLLLQRLKLDAIGILEEESLVIKALNSFCPNITYLNITMIRFSTQLLALIDNLRKLQFLSLCCFVEDISEEELKIRVMQFAEILPLILQYLDLSNNPWLEPYIDILLNHCNAPLKKLLIGHFNNEKNVKALIKFCKRNKTLNYLCVKDFNLDDDIRNEVRTYVKLVQYEHIVINC</sequence>
<name>A0A8H4AIW4_GIGMA</name>